<name>A0A4R1HG77_PSEEN</name>
<reference evidence="1 2" key="1">
    <citation type="submission" date="2019-03" db="EMBL/GenBank/DDBJ databases">
        <title>Sequencing the genomes of 1000 actinobacteria strains.</title>
        <authorList>
            <person name="Klenk H.-P."/>
        </authorList>
    </citation>
    <scope>NUCLEOTIDE SEQUENCE [LARGE SCALE GENOMIC DNA]</scope>
    <source>
        <strain evidence="1 2">DSM 44969</strain>
    </source>
</reference>
<organism evidence="1 2">
    <name type="scientific">Pseudonocardia endophytica</name>
    <dbReference type="NCBI Taxonomy" id="401976"/>
    <lineage>
        <taxon>Bacteria</taxon>
        <taxon>Bacillati</taxon>
        <taxon>Actinomycetota</taxon>
        <taxon>Actinomycetes</taxon>
        <taxon>Pseudonocardiales</taxon>
        <taxon>Pseudonocardiaceae</taxon>
        <taxon>Pseudonocardia</taxon>
    </lineage>
</organism>
<dbReference type="EMBL" id="SMFZ01000002">
    <property type="protein sequence ID" value="TCK20698.1"/>
    <property type="molecule type" value="Genomic_DNA"/>
</dbReference>
<accession>A0A4R1HG77</accession>
<evidence type="ECO:0000313" key="2">
    <source>
        <dbReference type="Proteomes" id="UP000295560"/>
    </source>
</evidence>
<keyword evidence="2" id="KW-1185">Reference proteome</keyword>
<proteinExistence type="predicted"/>
<protein>
    <recommendedName>
        <fullName evidence="3">HIRAN domain-containing protein</fullName>
    </recommendedName>
</protein>
<gene>
    <name evidence="1" type="ORF">EV378_4659</name>
</gene>
<evidence type="ECO:0008006" key="3">
    <source>
        <dbReference type="Google" id="ProtNLM"/>
    </source>
</evidence>
<dbReference type="Gene3D" id="3.30.70.2330">
    <property type="match status" value="1"/>
</dbReference>
<evidence type="ECO:0000313" key="1">
    <source>
        <dbReference type="EMBL" id="TCK20698.1"/>
    </source>
</evidence>
<dbReference type="Proteomes" id="UP000295560">
    <property type="component" value="Unassembled WGS sequence"/>
</dbReference>
<sequence length="296" mass="32670">MVVAPKPQLFEYSQNDYDSNPPRLSAIDVDPVDVSDDGRLGVVGESHYQQGLKLASGGHVAGYDLDSHLPAIALMVPEPSNPFDNSAVRIDVVHGGRSVTVGYLAREVARHYQPHLLPLRQQNRVARCPARITGGGSGKYYGIYLHVAAPSRLFAAAVTGPEASFASSTQDLIRLNADWFCTVTKEEAHQDVLARCADHCSDIEQPGEFVLDFCLAAKGKYRGERVIEVRIGPDRVGELTMAMTNRYSLLLDLIHQRGAVALAHGHIEQDDRRGYQVVLHMPRDPARPRRPEWFDA</sequence>
<dbReference type="AlphaFoldDB" id="A0A4R1HG77"/>
<comment type="caution">
    <text evidence="1">The sequence shown here is derived from an EMBL/GenBank/DDBJ whole genome shotgun (WGS) entry which is preliminary data.</text>
</comment>